<dbReference type="HOGENOM" id="CLU_059021_3_1_7"/>
<dbReference type="KEGG" id="hhe:HH_1807"/>
<sequence length="208" mass="23058">MILKSCDSTPLQAYKILSNTITPRPIAWVSTIFPNGGINLAPFSFFAPISVNPPIFSLCIMQKSDGSHKDTYKNIINTCKATISMCEHSHLQALHDTSTELAYNVSEANKFDIPLELLQSGFPPVPQGIKVAFMCNLYDVLELGENKSVLLEVDSFYIADELYSEDLNFMPTFIGRVGRIYKLCSTPITLNPGSKDKQKPSIQGESDE</sequence>
<dbReference type="SMART" id="SM00903">
    <property type="entry name" value="Flavin_Reduct"/>
    <property type="match status" value="1"/>
</dbReference>
<evidence type="ECO:0000256" key="3">
    <source>
        <dbReference type="ARBA" id="ARBA00022643"/>
    </source>
</evidence>
<evidence type="ECO:0000256" key="4">
    <source>
        <dbReference type="ARBA" id="ARBA00038054"/>
    </source>
</evidence>
<dbReference type="RefSeq" id="WP_011116646.1">
    <property type="nucleotide sequence ID" value="NC_004917.1"/>
</dbReference>
<comment type="cofactor">
    <cofactor evidence="1">
        <name>FMN</name>
        <dbReference type="ChEBI" id="CHEBI:58210"/>
    </cofactor>
</comment>
<evidence type="ECO:0000256" key="2">
    <source>
        <dbReference type="ARBA" id="ARBA00022630"/>
    </source>
</evidence>
<proteinExistence type="inferred from homology"/>
<dbReference type="GO" id="GO:0010181">
    <property type="term" value="F:FMN binding"/>
    <property type="evidence" value="ECO:0007669"/>
    <property type="project" value="InterPro"/>
</dbReference>
<dbReference type="PANTHER" id="PTHR33798:SF5">
    <property type="entry name" value="FLAVIN REDUCTASE LIKE DOMAIN-CONTAINING PROTEIN"/>
    <property type="match status" value="1"/>
</dbReference>
<feature type="domain" description="Flavin reductase like" evidence="5">
    <location>
        <begin position="23"/>
        <end position="168"/>
    </location>
</feature>
<name>Q7VF70_HELHP</name>
<protein>
    <recommendedName>
        <fullName evidence="5">Flavin reductase like domain-containing protein</fullName>
    </recommendedName>
</protein>
<dbReference type="Proteomes" id="UP000002495">
    <property type="component" value="Chromosome"/>
</dbReference>
<dbReference type="SUPFAM" id="SSF50475">
    <property type="entry name" value="FMN-binding split barrel"/>
    <property type="match status" value="1"/>
</dbReference>
<organism evidence="6 7">
    <name type="scientific">Helicobacter hepaticus (strain ATCC 51449 / 3B1)</name>
    <dbReference type="NCBI Taxonomy" id="235279"/>
    <lineage>
        <taxon>Bacteria</taxon>
        <taxon>Pseudomonadati</taxon>
        <taxon>Campylobacterota</taxon>
        <taxon>Epsilonproteobacteria</taxon>
        <taxon>Campylobacterales</taxon>
        <taxon>Helicobacteraceae</taxon>
        <taxon>Helicobacter</taxon>
    </lineage>
</organism>
<evidence type="ECO:0000259" key="5">
    <source>
        <dbReference type="SMART" id="SM00903"/>
    </source>
</evidence>
<dbReference type="Gene3D" id="2.30.110.10">
    <property type="entry name" value="Electron Transport, Fmn-binding Protein, Chain A"/>
    <property type="match status" value="1"/>
</dbReference>
<reference evidence="6 7" key="1">
    <citation type="journal article" date="2003" name="Proc. Natl. Acad. Sci. U.S.A.">
        <title>The complete genome sequence of the carcinogenic bacterium Helicobacter hepaticus.</title>
        <authorList>
            <person name="Suerbaum S."/>
            <person name="Josenhans C."/>
            <person name="Sterzenbach T."/>
            <person name="Drescher B."/>
            <person name="Brandt P."/>
            <person name="Bell M."/>
            <person name="Droege M."/>
            <person name="Fartmann B."/>
            <person name="Fischer H.-P."/>
            <person name="Ge Z."/>
            <person name="Hoerster A."/>
            <person name="Holland R."/>
            <person name="Klein K."/>
            <person name="Koenig J."/>
            <person name="Macko L."/>
            <person name="Mendz G.L."/>
            <person name="Nyakatura G."/>
            <person name="Schauer D.B."/>
            <person name="Shen Z."/>
            <person name="Weber J."/>
            <person name="Frosch M."/>
            <person name="Fox J.G."/>
        </authorList>
    </citation>
    <scope>NUCLEOTIDE SEQUENCE [LARGE SCALE GENOMIC DNA]</scope>
    <source>
        <strain evidence="7">ATCC 51449 / 3B1</strain>
    </source>
</reference>
<keyword evidence="2" id="KW-0285">Flavoprotein</keyword>
<evidence type="ECO:0000313" key="7">
    <source>
        <dbReference type="Proteomes" id="UP000002495"/>
    </source>
</evidence>
<dbReference type="STRING" id="235279.HH_1807"/>
<dbReference type="OrthoDB" id="9794638at2"/>
<evidence type="ECO:0000313" key="6">
    <source>
        <dbReference type="EMBL" id="AAP78404.1"/>
    </source>
</evidence>
<dbReference type="InterPro" id="IPR012349">
    <property type="entry name" value="Split_barrel_FMN-bd"/>
</dbReference>
<dbReference type="eggNOG" id="COG1853">
    <property type="taxonomic scope" value="Bacteria"/>
</dbReference>
<dbReference type="AlphaFoldDB" id="Q7VF70"/>
<gene>
    <name evidence="6" type="ordered locus">HH_1807</name>
</gene>
<evidence type="ECO:0000256" key="1">
    <source>
        <dbReference type="ARBA" id="ARBA00001917"/>
    </source>
</evidence>
<dbReference type="GO" id="GO:0016646">
    <property type="term" value="F:oxidoreductase activity, acting on the CH-NH group of donors, NAD or NADP as acceptor"/>
    <property type="evidence" value="ECO:0007669"/>
    <property type="project" value="UniProtKB-ARBA"/>
</dbReference>
<dbReference type="Pfam" id="PF01613">
    <property type="entry name" value="Flavin_Reduct"/>
    <property type="match status" value="1"/>
</dbReference>
<dbReference type="InterPro" id="IPR002563">
    <property type="entry name" value="Flavin_Rdtase-like_dom"/>
</dbReference>
<keyword evidence="7" id="KW-1185">Reference proteome</keyword>
<accession>Q7VF70</accession>
<comment type="similarity">
    <text evidence="4">Belongs to the flavoredoxin family.</text>
</comment>
<dbReference type="EMBL" id="AE017125">
    <property type="protein sequence ID" value="AAP78404.1"/>
    <property type="molecule type" value="Genomic_DNA"/>
</dbReference>
<dbReference type="PANTHER" id="PTHR33798">
    <property type="entry name" value="FLAVOPROTEIN OXYGENASE"/>
    <property type="match status" value="1"/>
</dbReference>
<keyword evidence="3" id="KW-0288">FMN</keyword>